<gene>
    <name evidence="2" type="ORF">JZM60_02475</name>
</gene>
<accession>A0ABX7Q459</accession>
<feature type="region of interest" description="Disordered" evidence="1">
    <location>
        <begin position="71"/>
        <end position="138"/>
    </location>
</feature>
<evidence type="ECO:0000256" key="1">
    <source>
        <dbReference type="SAM" id="MobiDB-lite"/>
    </source>
</evidence>
<feature type="compositionally biased region" description="Basic and acidic residues" evidence="1">
    <location>
        <begin position="105"/>
        <end position="120"/>
    </location>
</feature>
<keyword evidence="3" id="KW-1185">Reference proteome</keyword>
<feature type="compositionally biased region" description="Polar residues" evidence="1">
    <location>
        <begin position="79"/>
        <end position="100"/>
    </location>
</feature>
<reference evidence="2 3" key="1">
    <citation type="submission" date="2021-03" db="EMBL/GenBank/DDBJ databases">
        <title>Geobacter metallireducens gen. nov. sp. nov., a microorganism capable of coupling the complete oxidation of organic compounds to the reduction of iron and other metals.</title>
        <authorList>
            <person name="Li Y."/>
        </authorList>
    </citation>
    <scope>NUCLEOTIDE SEQUENCE [LARGE SCALE GENOMIC DNA]</scope>
    <source>
        <strain evidence="2 3">Jerry-YX</strain>
    </source>
</reference>
<sequence length="207" mass="23721">MSGWIPLDKALVRELPKERPYTRLEAMFSLTCDYDNGETATLRGYASLWRWSTGKVERFLKEIGVRLEYPEPAGKKTNQRGTIMSTKPRQSRDNSGTINFIDSKALSEEARQRRDNDETAARQSRGPTKEPRTLNSQTLPKLEEVRAYCLERGKGVDPEAWFNHYEAKGWIIGKAPMKDWRAAVRTWEKSTATQPTPVQSGGHPTWY</sequence>
<protein>
    <submittedName>
        <fullName evidence="2">Uncharacterized protein</fullName>
    </submittedName>
</protein>
<evidence type="ECO:0000313" key="3">
    <source>
        <dbReference type="Proteomes" id="UP000663651"/>
    </source>
</evidence>
<proteinExistence type="predicted"/>
<evidence type="ECO:0000313" key="2">
    <source>
        <dbReference type="EMBL" id="QSV46169.1"/>
    </source>
</evidence>
<name>A0ABX7Q459_9BACT</name>
<dbReference type="Proteomes" id="UP000663651">
    <property type="component" value="Chromosome"/>
</dbReference>
<feature type="region of interest" description="Disordered" evidence="1">
    <location>
        <begin position="188"/>
        <end position="207"/>
    </location>
</feature>
<organism evidence="2 3">
    <name type="scientific">Geobacter benzoatilyticus</name>
    <dbReference type="NCBI Taxonomy" id="2815309"/>
    <lineage>
        <taxon>Bacteria</taxon>
        <taxon>Pseudomonadati</taxon>
        <taxon>Thermodesulfobacteriota</taxon>
        <taxon>Desulfuromonadia</taxon>
        <taxon>Geobacterales</taxon>
        <taxon>Geobacteraceae</taxon>
        <taxon>Geobacter</taxon>
    </lineage>
</organism>
<dbReference type="EMBL" id="CP071382">
    <property type="protein sequence ID" value="QSV46169.1"/>
    <property type="molecule type" value="Genomic_DNA"/>
</dbReference>
<feature type="compositionally biased region" description="Polar residues" evidence="1">
    <location>
        <begin position="189"/>
        <end position="199"/>
    </location>
</feature>
<dbReference type="RefSeq" id="WP_207163957.1">
    <property type="nucleotide sequence ID" value="NZ_CP071382.1"/>
</dbReference>